<sequence length="824" mass="94161">MRANGWEGPPASSDRDSMLPSDSSGRKLAGATPAPRPLVPRRATSDISLRNSHLWAPSLCMAKSPENSTLEEILGQYQRSLRERANRSIHQLKCALREGDVTVGEDAAGPSVENEENEENEDAGTAWHELRHSHAVNQLKALLRQQATKESEVSPSRRQKVSPLLASEDEEANVPTIHNLVPIINDQSQYIHHLEAEVKFCKEELSGMKNRVQVVVLENESLQQELKSQRQEEAMREQTLLDASGNMQNSWITTGEDSGVGEAAKRRFSHGNADIVIGASAGEAEKLKPELERLKLTYEEKTEVLESQLKFLRKDLAEYQKNCEDLKERLKHKESLLAANTSNWVGGLCLKCAQHEAVLSQTHNNVHVQTIERLTKERDDLMSALVSVRSILTDVQEREAGAYEQVKQAVQVAEEANFEKTKALIQCEQLKNELERQKERLEKELASQQEKRAFEKEMMKKDLTKEKEDLGSKILSLSQNIAQLEVQVEKVTREKISAINQLEEIQNQLASKEMDVTKVCGEMRYQLNKTKMEKDEAEKEHREYRAKTKRDLEMKDQEIEKLRLEVSESKQHLEREQQKAAGAREECLQLTDLLSESQHQLHLTRLEKDSIQQRLSNEAKAQALQAQQREQELTQKIQQMEAQHDKTENEQYSLLTSQNTFLTKLKEECCALAKKLEQISQKSRSEIAQLSQEKRYTYDKLEKLQRRNDELEKQCVQHGRLHEIMKQRLKQLDKHSQATALQLVQLLNKQNQLLLERQSLQEEVGRLIPHTAHLVASVLLRWAGHKSINRPGLRGPAAKVQISALYHLGYPACHNLIADLDETE</sequence>
<name>A0ABM3P0R3_ACIJB</name>
<feature type="region of interest" description="Disordered" evidence="2">
    <location>
        <begin position="1"/>
        <end position="44"/>
    </location>
</feature>
<feature type="coiled-coil region" evidence="1">
    <location>
        <begin position="295"/>
        <end position="336"/>
    </location>
</feature>
<organism evidence="3 4">
    <name type="scientific">Acinonyx jubatus</name>
    <name type="common">Cheetah</name>
    <dbReference type="NCBI Taxonomy" id="32536"/>
    <lineage>
        <taxon>Eukaryota</taxon>
        <taxon>Metazoa</taxon>
        <taxon>Chordata</taxon>
        <taxon>Craniata</taxon>
        <taxon>Vertebrata</taxon>
        <taxon>Euteleostomi</taxon>
        <taxon>Mammalia</taxon>
        <taxon>Eutheria</taxon>
        <taxon>Laurasiatheria</taxon>
        <taxon>Carnivora</taxon>
        <taxon>Feliformia</taxon>
        <taxon>Felidae</taxon>
        <taxon>Felinae</taxon>
        <taxon>Acinonyx</taxon>
    </lineage>
</organism>
<feature type="region of interest" description="Disordered" evidence="2">
    <location>
        <begin position="145"/>
        <end position="168"/>
    </location>
</feature>
<feature type="region of interest" description="Disordered" evidence="2">
    <location>
        <begin position="104"/>
        <end position="124"/>
    </location>
</feature>
<dbReference type="GeneID" id="106975547"/>
<keyword evidence="3" id="KW-1185">Reference proteome</keyword>
<protein>
    <submittedName>
        <fullName evidence="4">Serologically defined colon cancer antigen 8 isoform X3</fullName>
    </submittedName>
</protein>
<feature type="compositionally biased region" description="Acidic residues" evidence="2">
    <location>
        <begin position="113"/>
        <end position="122"/>
    </location>
</feature>
<keyword evidence="1" id="KW-0175">Coiled coil</keyword>
<dbReference type="PANTHER" id="PTHR34343:SF1">
    <property type="entry name" value="SEROLOGICALLY DEFINED COLON CANCER ANTIGEN 8"/>
    <property type="match status" value="1"/>
</dbReference>
<evidence type="ECO:0000313" key="3">
    <source>
        <dbReference type="Proteomes" id="UP001652583"/>
    </source>
</evidence>
<reference evidence="4" key="1">
    <citation type="submission" date="2025-08" db="UniProtKB">
        <authorList>
            <consortium name="RefSeq"/>
        </authorList>
    </citation>
    <scope>IDENTIFICATION</scope>
    <source>
        <tissue evidence="4">Blood</tissue>
    </source>
</reference>
<dbReference type="RefSeq" id="XP_053065269.1">
    <property type="nucleotide sequence ID" value="XM_053209294.1"/>
</dbReference>
<gene>
    <name evidence="4" type="primary">SDCCAG8</name>
</gene>
<dbReference type="PANTHER" id="PTHR34343">
    <property type="entry name" value="SEROLOGICALLY DEFINED COLON CANCER ANTIGEN 8"/>
    <property type="match status" value="1"/>
</dbReference>
<dbReference type="Proteomes" id="UP001652583">
    <property type="component" value="Chromosome E4"/>
</dbReference>
<dbReference type="Pfam" id="PF15964">
    <property type="entry name" value="CCCAP"/>
    <property type="match status" value="1"/>
</dbReference>
<feature type="coiled-coil region" evidence="1">
    <location>
        <begin position="191"/>
        <end position="239"/>
    </location>
</feature>
<evidence type="ECO:0000256" key="2">
    <source>
        <dbReference type="SAM" id="MobiDB-lite"/>
    </source>
</evidence>
<evidence type="ECO:0000313" key="4">
    <source>
        <dbReference type="RefSeq" id="XP_053065269.1"/>
    </source>
</evidence>
<feature type="coiled-coil region" evidence="1">
    <location>
        <begin position="413"/>
        <end position="763"/>
    </location>
</feature>
<dbReference type="InterPro" id="IPR031887">
    <property type="entry name" value="SDCCAG8"/>
</dbReference>
<accession>A0ABM3P0R3</accession>
<evidence type="ECO:0000256" key="1">
    <source>
        <dbReference type="SAM" id="Coils"/>
    </source>
</evidence>
<proteinExistence type="predicted"/>